<dbReference type="SUPFAM" id="SSF53474">
    <property type="entry name" value="alpha/beta-Hydrolases"/>
    <property type="match status" value="1"/>
</dbReference>
<keyword evidence="5" id="KW-1185">Reference proteome</keyword>
<dbReference type="Gene3D" id="3.40.50.1820">
    <property type="entry name" value="alpha/beta hydrolase"/>
    <property type="match status" value="1"/>
</dbReference>
<dbReference type="AlphaFoldDB" id="A0A7I7WHY8"/>
<name>A0A7I7WHY8_9MYCO</name>
<dbReference type="Proteomes" id="UP000192441">
    <property type="component" value="Unassembled WGS sequence"/>
</dbReference>
<reference evidence="2" key="3">
    <citation type="submission" date="2020-02" db="EMBL/GenBank/DDBJ databases">
        <authorList>
            <person name="Matsumoto Y."/>
            <person name="Motooka D."/>
            <person name="Nakamura S."/>
        </authorList>
    </citation>
    <scope>NUCLEOTIDE SEQUENCE</scope>
    <source>
        <strain evidence="2">JCM 12687</strain>
        <plasmid evidence="2">pJCM12687</plasmid>
    </source>
</reference>
<dbReference type="Pfam" id="PF12697">
    <property type="entry name" value="Abhydrolase_6"/>
    <property type="match status" value="1"/>
</dbReference>
<evidence type="ECO:0000313" key="3">
    <source>
        <dbReference type="EMBL" id="ORA40200.1"/>
    </source>
</evidence>
<evidence type="ECO:0000259" key="1">
    <source>
        <dbReference type="Pfam" id="PF12697"/>
    </source>
</evidence>
<protein>
    <submittedName>
        <fullName evidence="3">Alpha/beta hydrolase</fullName>
    </submittedName>
</protein>
<organism evidence="3 4">
    <name type="scientific">Mycobacterium branderi</name>
    <dbReference type="NCBI Taxonomy" id="43348"/>
    <lineage>
        <taxon>Bacteria</taxon>
        <taxon>Bacillati</taxon>
        <taxon>Actinomycetota</taxon>
        <taxon>Actinomycetes</taxon>
        <taxon>Mycobacteriales</taxon>
        <taxon>Mycobacteriaceae</taxon>
        <taxon>Mycobacterium</taxon>
    </lineage>
</organism>
<keyword evidence="2" id="KW-0614">Plasmid</keyword>
<proteinExistence type="predicted"/>
<keyword evidence="3" id="KW-0378">Hydrolase</keyword>
<dbReference type="EMBL" id="AP022607">
    <property type="protein sequence ID" value="BBZ15488.1"/>
    <property type="molecule type" value="Genomic_DNA"/>
</dbReference>
<evidence type="ECO:0000313" key="4">
    <source>
        <dbReference type="Proteomes" id="UP000192441"/>
    </source>
</evidence>
<sequence length="250" mass="27273">MPPALTEQPVLVFVHGGVHTGACWDETIDAITAVRPDIESLVIDWPGRRAVAGDLATLTIEGCVASVCEQIRQHLEAEQNRRITLVGHSLAGVILPGVVQKLGAHCVEQVIFVASCIPPPGQCVIDTLPFGLKRVARYLAHRSPVFATPWAVQHFFFGNGATRRQRQRMREHLCSEASTLLSEVPVALVPDSVRTSWVLTARDRALPPALQRKFIDNLGGVDEAAVIDAGHEAMFTHPHELAETITRLVT</sequence>
<dbReference type="PANTHER" id="PTHR37017">
    <property type="entry name" value="AB HYDROLASE-1 DOMAIN-CONTAINING PROTEIN-RELATED"/>
    <property type="match status" value="1"/>
</dbReference>
<dbReference type="EMBL" id="MVHM01000002">
    <property type="protein sequence ID" value="ORA40200.1"/>
    <property type="molecule type" value="Genomic_DNA"/>
</dbReference>
<geneLocation type="plasmid" evidence="2 5">
    <name>pJCM12687</name>
</geneLocation>
<dbReference type="Proteomes" id="UP000467379">
    <property type="component" value="Plasmid pJCM12687"/>
</dbReference>
<feature type="domain" description="AB hydrolase-1" evidence="1">
    <location>
        <begin position="11"/>
        <end position="243"/>
    </location>
</feature>
<evidence type="ECO:0000313" key="2">
    <source>
        <dbReference type="EMBL" id="BBZ15488.1"/>
    </source>
</evidence>
<evidence type="ECO:0000313" key="5">
    <source>
        <dbReference type="Proteomes" id="UP000467379"/>
    </source>
</evidence>
<dbReference type="PANTHER" id="PTHR37017:SF11">
    <property type="entry name" value="ESTERASE_LIPASE_THIOESTERASE DOMAIN-CONTAINING PROTEIN"/>
    <property type="match status" value="1"/>
</dbReference>
<reference evidence="2 5" key="2">
    <citation type="journal article" date="2019" name="Emerg. Microbes Infect.">
        <title>Comprehensive subspecies identification of 175 nontuberculous mycobacteria species based on 7547 genomic profiles.</title>
        <authorList>
            <person name="Matsumoto Y."/>
            <person name="Kinjo T."/>
            <person name="Motooka D."/>
            <person name="Nabeya D."/>
            <person name="Jung N."/>
            <person name="Uechi K."/>
            <person name="Horii T."/>
            <person name="Iida T."/>
            <person name="Fujita J."/>
            <person name="Nakamura S."/>
        </authorList>
    </citation>
    <scope>NUCLEOTIDE SEQUENCE [LARGE SCALE GENOMIC DNA]</scope>
    <source>
        <strain evidence="2 5">JCM 12687</strain>
        <plasmid evidence="2">pJCM12687</plasmid>
    </source>
</reference>
<dbReference type="InterPro" id="IPR052897">
    <property type="entry name" value="Sec-Metab_Biosynth_Hydrolase"/>
</dbReference>
<reference evidence="3 4" key="1">
    <citation type="submission" date="2016-12" db="EMBL/GenBank/DDBJ databases">
        <title>The new phylogeny of genus Mycobacterium.</title>
        <authorList>
            <person name="Tortoli E."/>
            <person name="Trovato A."/>
            <person name="Cirillo D.M."/>
        </authorList>
    </citation>
    <scope>NUCLEOTIDE SEQUENCE [LARGE SCALE GENOMIC DNA]</scope>
    <source>
        <strain evidence="3 4">DSM 44624</strain>
    </source>
</reference>
<gene>
    <name evidence="3" type="ORF">BST20_06420</name>
    <name evidence="2" type="ORF">MBRA_56830</name>
</gene>
<dbReference type="InterPro" id="IPR029058">
    <property type="entry name" value="AB_hydrolase_fold"/>
</dbReference>
<dbReference type="InterPro" id="IPR000073">
    <property type="entry name" value="AB_hydrolase_1"/>
</dbReference>
<dbReference type="GO" id="GO:0016787">
    <property type="term" value="F:hydrolase activity"/>
    <property type="evidence" value="ECO:0007669"/>
    <property type="project" value="UniProtKB-KW"/>
</dbReference>
<accession>A0A7I7WHY8</accession>